<reference evidence="2 5" key="2">
    <citation type="submission" date="2020-05" db="EMBL/GenBank/DDBJ databases">
        <title>Genetic diversity of Pseudomonas cichorii.</title>
        <authorList>
            <person name="Tani S."/>
            <person name="Yagi H."/>
            <person name="Hashimoto S."/>
            <person name="Iiyama K."/>
            <person name="Furuya N."/>
        </authorList>
    </citation>
    <scope>NUCLEOTIDE SEQUENCE [LARGE SCALE GENOMIC DNA]</scope>
    <source>
        <strain evidence="2 5">LMG 2162</strain>
    </source>
</reference>
<sequence>MSELQRIAWVARAGLALMFFYHGLVPKILWLSPGELEMIQAHGFADARWVAMLSGAAEIGLAVCLLSGYFKRASVIISAVVLAVLLIDVALVSPHFLVQAFNPVSLNGAGLALCAVAWLAERPQRKPAG</sequence>
<dbReference type="InterPro" id="IPR025695">
    <property type="entry name" value="DoxX-like"/>
</dbReference>
<evidence type="ECO:0000313" key="4">
    <source>
        <dbReference type="Proteomes" id="UP000278332"/>
    </source>
</evidence>
<dbReference type="GeneID" id="93657561"/>
<feature type="transmembrane region" description="Helical" evidence="1">
    <location>
        <begin position="49"/>
        <end position="69"/>
    </location>
</feature>
<dbReference type="AlphaFoldDB" id="A0A3M4WIQ5"/>
<evidence type="ECO:0000313" key="2">
    <source>
        <dbReference type="EMBL" id="GFM94187.1"/>
    </source>
</evidence>
<comment type="caution">
    <text evidence="3">The sequence shown here is derived from an EMBL/GenBank/DDBJ whole genome shotgun (WGS) entry which is preliminary data.</text>
</comment>
<gene>
    <name evidence="3" type="ORF">ALP84_00993</name>
    <name evidence="2" type="ORF">PSCICP_41590</name>
</gene>
<name>A0A3M4WIQ5_PSECI</name>
<evidence type="ECO:0008006" key="6">
    <source>
        <dbReference type="Google" id="ProtNLM"/>
    </source>
</evidence>
<keyword evidence="1" id="KW-0812">Transmembrane</keyword>
<protein>
    <recommendedName>
        <fullName evidence="6">DoxX protein</fullName>
    </recommendedName>
</protein>
<keyword evidence="1" id="KW-1133">Transmembrane helix</keyword>
<dbReference type="RefSeq" id="WP_025258555.1">
    <property type="nucleotide sequence ID" value="NZ_BLVX01000015.1"/>
</dbReference>
<dbReference type="Pfam" id="PF13781">
    <property type="entry name" value="DoxX_3"/>
    <property type="match status" value="1"/>
</dbReference>
<dbReference type="Proteomes" id="UP000614982">
    <property type="component" value="Unassembled WGS sequence"/>
</dbReference>
<feature type="transmembrane region" description="Helical" evidence="1">
    <location>
        <begin position="7"/>
        <end position="29"/>
    </location>
</feature>
<dbReference type="Proteomes" id="UP000278332">
    <property type="component" value="Unassembled WGS sequence"/>
</dbReference>
<reference evidence="3 4" key="1">
    <citation type="submission" date="2018-08" db="EMBL/GenBank/DDBJ databases">
        <title>Recombination of ecologically and evolutionarily significant loci maintains genetic cohesion in the Pseudomonas syringae species complex.</title>
        <authorList>
            <person name="Dillon M."/>
            <person name="Thakur S."/>
            <person name="Almeida R.N.D."/>
            <person name="Weir B.S."/>
            <person name="Guttman D.S."/>
        </authorList>
    </citation>
    <scope>NUCLEOTIDE SEQUENCE [LARGE SCALE GENOMIC DNA]</scope>
    <source>
        <strain evidence="3 4">ICMP 6917</strain>
    </source>
</reference>
<evidence type="ECO:0000313" key="3">
    <source>
        <dbReference type="EMBL" id="RMR63172.1"/>
    </source>
</evidence>
<organism evidence="3 4">
    <name type="scientific">Pseudomonas cichorii</name>
    <dbReference type="NCBI Taxonomy" id="36746"/>
    <lineage>
        <taxon>Bacteria</taxon>
        <taxon>Pseudomonadati</taxon>
        <taxon>Pseudomonadota</taxon>
        <taxon>Gammaproteobacteria</taxon>
        <taxon>Pseudomonadales</taxon>
        <taxon>Pseudomonadaceae</taxon>
        <taxon>Pseudomonas</taxon>
    </lineage>
</organism>
<dbReference type="EMBL" id="BLWA01000014">
    <property type="protein sequence ID" value="GFM94187.1"/>
    <property type="molecule type" value="Genomic_DNA"/>
</dbReference>
<accession>A0A3M4WIQ5</accession>
<dbReference type="EMBL" id="RBRY01000011">
    <property type="protein sequence ID" value="RMR63172.1"/>
    <property type="molecule type" value="Genomic_DNA"/>
</dbReference>
<keyword evidence="1" id="KW-0472">Membrane</keyword>
<keyword evidence="5" id="KW-1185">Reference proteome</keyword>
<feature type="transmembrane region" description="Helical" evidence="1">
    <location>
        <begin position="76"/>
        <end position="98"/>
    </location>
</feature>
<evidence type="ECO:0000313" key="5">
    <source>
        <dbReference type="Proteomes" id="UP000614982"/>
    </source>
</evidence>
<evidence type="ECO:0000256" key="1">
    <source>
        <dbReference type="SAM" id="Phobius"/>
    </source>
</evidence>
<proteinExistence type="predicted"/>